<dbReference type="AlphaFoldDB" id="A0AAD7JWV3"/>
<sequence>MLNRRVLRPDVYTQLFIKTGIYAAEEDPFTVAQDQVAADAFVLLCAMLMRSNGPESFLSWFASHFGGLLVLFDQAYTTYMAHGGKYLAEQHARCFPRPAVGCILKSIPHAGLPNGPQILKSLALLRILKERLSPPLIPLQHRLLPSIPPTTPAPYVESTTTRAQPIPAASPASISPTTAVLQTPLLPSPVLFASFSTLEKEYSLRCELVSRKRPNSNNECTTKTTRRFSPFQKRPQATNRPFSDVANLPLRCMQ</sequence>
<proteinExistence type="predicted"/>
<protein>
    <submittedName>
        <fullName evidence="2">Uncharacterized protein</fullName>
    </submittedName>
</protein>
<evidence type="ECO:0000256" key="1">
    <source>
        <dbReference type="SAM" id="MobiDB-lite"/>
    </source>
</evidence>
<keyword evidence="3" id="KW-1185">Reference proteome</keyword>
<comment type="caution">
    <text evidence="2">The sequence shown here is derived from an EMBL/GenBank/DDBJ whole genome shotgun (WGS) entry which is preliminary data.</text>
</comment>
<accession>A0AAD7JWV3</accession>
<dbReference type="Proteomes" id="UP001215598">
    <property type="component" value="Unassembled WGS sequence"/>
</dbReference>
<gene>
    <name evidence="2" type="ORF">B0H16DRAFT_149224</name>
</gene>
<evidence type="ECO:0000313" key="3">
    <source>
        <dbReference type="Proteomes" id="UP001215598"/>
    </source>
</evidence>
<reference evidence="2" key="1">
    <citation type="submission" date="2023-03" db="EMBL/GenBank/DDBJ databases">
        <title>Massive genome expansion in bonnet fungi (Mycena s.s.) driven by repeated elements and novel gene families across ecological guilds.</title>
        <authorList>
            <consortium name="Lawrence Berkeley National Laboratory"/>
            <person name="Harder C.B."/>
            <person name="Miyauchi S."/>
            <person name="Viragh M."/>
            <person name="Kuo A."/>
            <person name="Thoen E."/>
            <person name="Andreopoulos B."/>
            <person name="Lu D."/>
            <person name="Skrede I."/>
            <person name="Drula E."/>
            <person name="Henrissat B."/>
            <person name="Morin E."/>
            <person name="Kohler A."/>
            <person name="Barry K."/>
            <person name="LaButti K."/>
            <person name="Morin E."/>
            <person name="Salamov A."/>
            <person name="Lipzen A."/>
            <person name="Mereny Z."/>
            <person name="Hegedus B."/>
            <person name="Baldrian P."/>
            <person name="Stursova M."/>
            <person name="Weitz H."/>
            <person name="Taylor A."/>
            <person name="Grigoriev I.V."/>
            <person name="Nagy L.G."/>
            <person name="Martin F."/>
            <person name="Kauserud H."/>
        </authorList>
    </citation>
    <scope>NUCLEOTIDE SEQUENCE</scope>
    <source>
        <strain evidence="2">CBHHK182m</strain>
    </source>
</reference>
<evidence type="ECO:0000313" key="2">
    <source>
        <dbReference type="EMBL" id="KAJ7773429.1"/>
    </source>
</evidence>
<name>A0AAD7JWV3_9AGAR</name>
<feature type="region of interest" description="Disordered" evidence="1">
    <location>
        <begin position="213"/>
        <end position="242"/>
    </location>
</feature>
<dbReference type="EMBL" id="JARKIB010000013">
    <property type="protein sequence ID" value="KAJ7773429.1"/>
    <property type="molecule type" value="Genomic_DNA"/>
</dbReference>
<organism evidence="2 3">
    <name type="scientific">Mycena metata</name>
    <dbReference type="NCBI Taxonomy" id="1033252"/>
    <lineage>
        <taxon>Eukaryota</taxon>
        <taxon>Fungi</taxon>
        <taxon>Dikarya</taxon>
        <taxon>Basidiomycota</taxon>
        <taxon>Agaricomycotina</taxon>
        <taxon>Agaricomycetes</taxon>
        <taxon>Agaricomycetidae</taxon>
        <taxon>Agaricales</taxon>
        <taxon>Marasmiineae</taxon>
        <taxon>Mycenaceae</taxon>
        <taxon>Mycena</taxon>
    </lineage>
</organism>